<dbReference type="GO" id="GO:0031124">
    <property type="term" value="P:mRNA 3'-end processing"/>
    <property type="evidence" value="ECO:0007669"/>
    <property type="project" value="InterPro"/>
</dbReference>
<dbReference type="Pfam" id="PF20845">
    <property type="entry name" value="Pcf11_helical"/>
    <property type="match status" value="1"/>
</dbReference>
<dbReference type="Pfam" id="PF21936">
    <property type="entry name" value="Pcf11_C"/>
    <property type="match status" value="1"/>
</dbReference>
<feature type="region of interest" description="Disordered" evidence="1">
    <location>
        <begin position="1310"/>
        <end position="1342"/>
    </location>
</feature>
<protein>
    <submittedName>
        <fullName evidence="3">Pre-mRNA cleavage complex 2 protein Pcf11</fullName>
    </submittedName>
</protein>
<feature type="compositionally biased region" description="Basic residues" evidence="1">
    <location>
        <begin position="384"/>
        <end position="393"/>
    </location>
</feature>
<feature type="compositionally biased region" description="Basic and acidic residues" evidence="1">
    <location>
        <begin position="1021"/>
        <end position="1042"/>
    </location>
</feature>
<feature type="compositionally biased region" description="Low complexity" evidence="1">
    <location>
        <begin position="868"/>
        <end position="880"/>
    </location>
</feature>
<dbReference type="EMBL" id="LR788837">
    <property type="protein sequence ID" value="CAB3264699.1"/>
    <property type="molecule type" value="mRNA"/>
</dbReference>
<feature type="compositionally biased region" description="Basic and acidic residues" evidence="1">
    <location>
        <begin position="934"/>
        <end position="961"/>
    </location>
</feature>
<organism evidence="3">
    <name type="scientific">Phallusia mammillata</name>
    <dbReference type="NCBI Taxonomy" id="59560"/>
    <lineage>
        <taxon>Eukaryota</taxon>
        <taxon>Metazoa</taxon>
        <taxon>Chordata</taxon>
        <taxon>Tunicata</taxon>
        <taxon>Ascidiacea</taxon>
        <taxon>Phlebobranchia</taxon>
        <taxon>Ascidiidae</taxon>
        <taxon>Phallusia</taxon>
    </lineage>
</organism>
<dbReference type="CDD" id="cd16982">
    <property type="entry name" value="CID_Pcf11"/>
    <property type="match status" value="1"/>
</dbReference>
<dbReference type="SMART" id="SM00582">
    <property type="entry name" value="RPR"/>
    <property type="match status" value="1"/>
</dbReference>
<feature type="region of interest" description="Disordered" evidence="1">
    <location>
        <begin position="1728"/>
        <end position="1768"/>
    </location>
</feature>
<feature type="region of interest" description="Disordered" evidence="1">
    <location>
        <begin position="693"/>
        <end position="735"/>
    </location>
</feature>
<feature type="compositionally biased region" description="Basic and acidic residues" evidence="1">
    <location>
        <begin position="1181"/>
        <end position="1202"/>
    </location>
</feature>
<dbReference type="InterPro" id="IPR048830">
    <property type="entry name" value="PCF11_helical"/>
</dbReference>
<feature type="compositionally biased region" description="Basic residues" evidence="1">
    <location>
        <begin position="632"/>
        <end position="641"/>
    </location>
</feature>
<feature type="region of interest" description="Disordered" evidence="1">
    <location>
        <begin position="158"/>
        <end position="195"/>
    </location>
</feature>
<dbReference type="GO" id="GO:0005737">
    <property type="term" value="C:cytoplasm"/>
    <property type="evidence" value="ECO:0007669"/>
    <property type="project" value="TreeGrafter"/>
</dbReference>
<feature type="region of interest" description="Disordered" evidence="1">
    <location>
        <begin position="232"/>
        <end position="495"/>
    </location>
</feature>
<feature type="region of interest" description="Disordered" evidence="1">
    <location>
        <begin position="854"/>
        <end position="1093"/>
    </location>
</feature>
<feature type="region of interest" description="Disordered" evidence="1">
    <location>
        <begin position="549"/>
        <end position="607"/>
    </location>
</feature>
<feature type="compositionally biased region" description="Basic and acidic residues" evidence="1">
    <location>
        <begin position="484"/>
        <end position="494"/>
    </location>
</feature>
<feature type="compositionally biased region" description="Polar residues" evidence="1">
    <location>
        <begin position="1318"/>
        <end position="1342"/>
    </location>
</feature>
<feature type="compositionally biased region" description="Polar residues" evidence="1">
    <location>
        <begin position="238"/>
        <end position="248"/>
    </location>
</feature>
<feature type="compositionally biased region" description="Basic and acidic residues" evidence="1">
    <location>
        <begin position="915"/>
        <end position="924"/>
    </location>
</feature>
<dbReference type="InterPro" id="IPR054127">
    <property type="entry name" value="Pcf11_C"/>
</dbReference>
<feature type="region of interest" description="Disordered" evidence="1">
    <location>
        <begin position="620"/>
        <end position="680"/>
    </location>
</feature>
<feature type="compositionally biased region" description="Polar residues" evidence="1">
    <location>
        <begin position="169"/>
        <end position="193"/>
    </location>
</feature>
<evidence type="ECO:0000256" key="1">
    <source>
        <dbReference type="SAM" id="MobiDB-lite"/>
    </source>
</evidence>
<dbReference type="SUPFAM" id="SSF48464">
    <property type="entry name" value="ENTH/VHS domain"/>
    <property type="match status" value="1"/>
</dbReference>
<feature type="compositionally biased region" description="Pro residues" evidence="1">
    <location>
        <begin position="1273"/>
        <end position="1286"/>
    </location>
</feature>
<proteinExistence type="evidence at transcript level"/>
<feature type="compositionally biased region" description="Basic and acidic residues" evidence="1">
    <location>
        <begin position="1107"/>
        <end position="1128"/>
    </location>
</feature>
<feature type="compositionally biased region" description="Polar residues" evidence="1">
    <location>
        <begin position="1649"/>
        <end position="1665"/>
    </location>
</feature>
<feature type="compositionally biased region" description="Basic and acidic residues" evidence="1">
    <location>
        <begin position="970"/>
        <end position="979"/>
    </location>
</feature>
<feature type="compositionally biased region" description="Polar residues" evidence="1">
    <location>
        <begin position="980"/>
        <end position="1000"/>
    </location>
</feature>
<gene>
    <name evidence="3" type="primary">Pcf11-002</name>
</gene>
<dbReference type="Gene3D" id="1.25.40.90">
    <property type="match status" value="1"/>
</dbReference>
<feature type="compositionally biased region" description="Polar residues" evidence="1">
    <location>
        <begin position="1753"/>
        <end position="1768"/>
    </location>
</feature>
<name>A0A6F9DNI4_9ASCI</name>
<dbReference type="GO" id="GO:0000993">
    <property type="term" value="F:RNA polymerase II complex binding"/>
    <property type="evidence" value="ECO:0007669"/>
    <property type="project" value="InterPro"/>
</dbReference>
<feature type="region of interest" description="Disordered" evidence="1">
    <location>
        <begin position="747"/>
        <end position="770"/>
    </location>
</feature>
<evidence type="ECO:0000313" key="3">
    <source>
        <dbReference type="EMBL" id="CAB3264699.1"/>
    </source>
</evidence>
<dbReference type="PROSITE" id="PS51391">
    <property type="entry name" value="CID"/>
    <property type="match status" value="1"/>
</dbReference>
<dbReference type="GO" id="GO:0006369">
    <property type="term" value="P:termination of RNA polymerase II transcription"/>
    <property type="evidence" value="ECO:0007669"/>
    <property type="project" value="InterPro"/>
</dbReference>
<sequence>MEDAIEEYQSSLEDLTFNSKPHINNLTILADESKQYAEQIVKLVEAQLSKASFKLPIMYLLDSIIKNVGENYKPMFAKNIVHTFKISFESSDDKSKMALYKLRTTWDDHFPLKRLYELDVKIRTLDPNWPIKPLPTSLQDGHAATNIHVNPKFLKKGGEAQAKKPATIESRQSAPILSRQSQSSGTSKNQTPATDVDKIKQQLVQQQKELLELQQRKLMLELEQTKQQLEAKQKELHTNVSKKPTSAVPQKDPRARVIPKSNLKVTVQNNKPVSMPNSSGPKVSKDPRVKSAGLQQKPAKPDATVQPKPNGKKGGTGKDTSPPVRIAPILKKVKKPSISPNKAKATVKPSKSPQGKNLLKNKNFKKKTQNTDMPVSPVSDQDRRVKRNYRNKTRSPSPPPPKMARNHSPVPSPSRSISPDSNVVRNARRKEKPNRRERELFHNDVPGSSDGSLSPAFSPEPDTDEAQMNASSSDTRIPAKRNRPHEAIQRRKSVDPNVEIPQELTLSHQNEILRQADVQLRNGQLTHEQHQELLKQLHQLFELQRVRKAQGAPALSPMVNKRQHRQMRRSPSPTDPRLRRQPQLQERMHNEMPPHFSNRGPRFDMPMESELRPHHKAERNFYGSFRNDGRPPMKRIPRRPFNKNDDKIPPDKRRRRSPPRGGRTLLRDPRPPMPHNSKFPQMHDRIENINQNQRRSLSPPQAMHLSPPRFMKKQADNSRHKGRSLRRYAHPDEKMEKQHEFVKDNLQIPDEGAGNLSDADSLNKHGPEEPEDYIIANMPKIEEKQGPEEPEDYIIANIPEKEKTPPCEEPEDYIIANMPPGAEAYHKHSMGLKKKSESEKAYLDHMKKLKKSMYMKELNAKKREQSLTSEGSATEESTSEIAQGSDTDQGTSKKSEEALKSPPLPLKKRRYVSVDSERESKMDTSEVSDSSAVETEKAKPEGNKEDKVGPESETHIDEPKEMPANQVVTPEDHAKETDNRPNATSISQAENSDNMQTEPTPDNIDSEKNDKRNISPIVEPTNDHDKPESPKMLDDIRQKLDENPLVYVIDDEEEGGPPTEPFRGRFDHHGRRDRPLLPRPGHHRPREFNNEEDRIQRMLEDEKKNLEWENSLHHQLEMEERISQERRRGMFPRYQRGRGRGGPPPPRRERWDSPDHEMNGPPPFDISHGKIPGRNPPRSRMPPDSHHRPPLLRDPRRREPRFPHFRAISPPPPPPDFMSDPRRPMSPPGRRMPLPRRPVDMHDDRMPGWDRPREDRYPPHDMPRPVGEDRRPPPISEPPFEPPAQPPAVMKQVNVNKLLSDLLNMGILPGASKKPEAKSNSPVPSKSVDVPQTSQAMPSPQMQTQNLITEPAVIDKMPVVEQVSKPELREERNRSVSPLDEEMLNIDPDANLPEVTFTSNLKTRHDEIVKRLYTGIQCSACGLRFTTRQTDIYAEHLDWHYRINRKDKEGGAQVHREIYPSAGDWICHEEVEDPVERDKNTFFEGEEAENEQEELTVPLTGKPGEDCCKVCKEAFETVYNEAEDEWQFTNCVKVGEDNFHPSCYEDYYDGPPVQTPMKAATLFQPASESEDIPGVEVKKQISVENSDLETTEPEPQQNLVTVKMKPTNPPIMDIVSEDVAIDVAELTQDEVPNSEDHADTQNHSDNQNEQHSQIDNQDETSNTEVPVSVGETPVLDSNQLSNTAYNVTNDEPTVQTDKTPTDVVNVSNLLTSVVDDVIAPVTSICSDVTSPVASKDNVDPDSETSMNDDDISNPATSLNSDVTKTADQ</sequence>
<dbReference type="InterPro" id="IPR045154">
    <property type="entry name" value="PCF11-like"/>
</dbReference>
<evidence type="ECO:0000259" key="2">
    <source>
        <dbReference type="PROSITE" id="PS51391"/>
    </source>
</evidence>
<feature type="region of interest" description="Disordered" evidence="1">
    <location>
        <begin position="1632"/>
        <end position="1666"/>
    </location>
</feature>
<feature type="region of interest" description="Disordered" evidence="1">
    <location>
        <begin position="1107"/>
        <end position="1291"/>
    </location>
</feature>
<feature type="compositionally biased region" description="Polar residues" evidence="1">
    <location>
        <begin position="466"/>
        <end position="475"/>
    </location>
</feature>
<feature type="compositionally biased region" description="Basic and acidic residues" evidence="1">
    <location>
        <begin position="1146"/>
        <end position="1158"/>
    </location>
</feature>
<dbReference type="PANTHER" id="PTHR15921">
    <property type="entry name" value="PRE-MRNA CLEAVAGE COMPLEX II"/>
    <property type="match status" value="1"/>
</dbReference>
<feature type="compositionally biased region" description="Basic and acidic residues" evidence="1">
    <location>
        <begin position="642"/>
        <end position="651"/>
    </location>
</feature>
<reference evidence="3" key="1">
    <citation type="submission" date="2020-04" db="EMBL/GenBank/DDBJ databases">
        <authorList>
            <person name="Neveu A P."/>
        </authorList>
    </citation>
    <scope>NUCLEOTIDE SEQUENCE</scope>
    <source>
        <tissue evidence="3">Whole embryo</tissue>
    </source>
</reference>
<dbReference type="InterPro" id="IPR008942">
    <property type="entry name" value="ENTH_VHS"/>
</dbReference>
<dbReference type="PANTHER" id="PTHR15921:SF3">
    <property type="entry name" value="PRE-MRNA CLEAVAGE COMPLEX 2 PROTEIN PCF11"/>
    <property type="match status" value="1"/>
</dbReference>
<dbReference type="InterPro" id="IPR047415">
    <property type="entry name" value="Pcf11_CID"/>
</dbReference>
<feature type="compositionally biased region" description="Acidic residues" evidence="1">
    <location>
        <begin position="1739"/>
        <end position="1751"/>
    </location>
</feature>
<dbReference type="InterPro" id="IPR006569">
    <property type="entry name" value="CID_dom"/>
</dbReference>
<feature type="compositionally biased region" description="Basic and acidic residues" evidence="1">
    <location>
        <begin position="1634"/>
        <end position="1648"/>
    </location>
</feature>
<dbReference type="Pfam" id="PF04818">
    <property type="entry name" value="CID"/>
    <property type="match status" value="1"/>
</dbReference>
<feature type="domain" description="CID" evidence="2">
    <location>
        <begin position="1"/>
        <end position="126"/>
    </location>
</feature>
<dbReference type="GO" id="GO:0005849">
    <property type="term" value="C:mRNA cleavage factor complex"/>
    <property type="evidence" value="ECO:0007669"/>
    <property type="project" value="TreeGrafter"/>
</dbReference>
<dbReference type="GO" id="GO:0003729">
    <property type="term" value="F:mRNA binding"/>
    <property type="evidence" value="ECO:0007669"/>
    <property type="project" value="InterPro"/>
</dbReference>
<feature type="compositionally biased region" description="Basic and acidic residues" evidence="1">
    <location>
        <begin position="1237"/>
        <end position="1272"/>
    </location>
</feature>
<feature type="compositionally biased region" description="Polar residues" evidence="1">
    <location>
        <begin position="881"/>
        <end position="890"/>
    </location>
</feature>
<feature type="compositionally biased region" description="Polar residues" evidence="1">
    <location>
        <begin position="263"/>
        <end position="281"/>
    </location>
</feature>
<accession>A0A6F9DNI4</accession>